<evidence type="ECO:0000313" key="4">
    <source>
        <dbReference type="EMBL" id="MBE1508329.1"/>
    </source>
</evidence>
<dbReference type="PROSITE" id="PS50113">
    <property type="entry name" value="PAC"/>
    <property type="match status" value="1"/>
</dbReference>
<dbReference type="PANTHER" id="PTHR24422">
    <property type="entry name" value="CHEMOTAXIS PROTEIN METHYLTRANSFERASE"/>
    <property type="match status" value="1"/>
</dbReference>
<evidence type="ECO:0000259" key="2">
    <source>
        <dbReference type="PROSITE" id="PS50112"/>
    </source>
</evidence>
<feature type="domain" description="PAC" evidence="3">
    <location>
        <begin position="213"/>
        <end position="263"/>
    </location>
</feature>
<keyword evidence="1" id="KW-0175">Coiled coil</keyword>
<dbReference type="Pfam" id="PF13596">
    <property type="entry name" value="PAS_10"/>
    <property type="match status" value="1"/>
</dbReference>
<keyword evidence="5" id="KW-1185">Reference proteome</keyword>
<dbReference type="PANTHER" id="PTHR24422:SF10">
    <property type="entry name" value="CHEMOTAXIS PROTEIN METHYLTRANSFERASE 2"/>
    <property type="match status" value="1"/>
</dbReference>
<dbReference type="InterPro" id="IPR035965">
    <property type="entry name" value="PAS-like_dom_sf"/>
</dbReference>
<dbReference type="CDD" id="cd00130">
    <property type="entry name" value="PAS"/>
    <property type="match status" value="1"/>
</dbReference>
<dbReference type="Gene3D" id="3.30.450.20">
    <property type="entry name" value="PAS domain"/>
    <property type="match status" value="2"/>
</dbReference>
<dbReference type="InterPro" id="IPR050903">
    <property type="entry name" value="Bact_Chemotaxis_MeTrfase"/>
</dbReference>
<dbReference type="SMART" id="SM00091">
    <property type="entry name" value="PAS"/>
    <property type="match status" value="2"/>
</dbReference>
<dbReference type="Gene3D" id="1.10.287.620">
    <property type="entry name" value="Helix Hairpins"/>
    <property type="match status" value="1"/>
</dbReference>
<feature type="coiled-coil region" evidence="1">
    <location>
        <begin position="63"/>
        <end position="150"/>
    </location>
</feature>
<dbReference type="NCBIfam" id="TIGR00229">
    <property type="entry name" value="sensory_box"/>
    <property type="match status" value="2"/>
</dbReference>
<accession>A0ABR9IYN0</accession>
<gene>
    <name evidence="4" type="ORF">H4W29_005574</name>
</gene>
<sequence length="436" mass="50119">MPLSVQFNGSRHRVYLQVKPVIQDKDPVRYALVLFIEGEAVGQDAALESGLGQSDGGSGGETVKQLQEELQLAHNRLRATREDSEAANEELRAANEELQSINEEYRSTSEELETSKEELQSINEELQTVNNELKLKLESISRAHSDLQNLMAATDFGTLFLDPSLRIKRFTPRLMELFNITTSDEGRPITDFTHQLDYDGLADHARAVLKDLVPIEHEVESRGGRWYLVRIRPYRTVDDKIDGVVATFVDITERRRAEEALRDSEERLRQEMRLVELSRSPIFVWDFDNGILQWNRGSEELYGYSREEAIGKRKEMLLRTSVPDGSFEDLRQSLIENKNWSGQLLHRTKDGRVLTVESQIELVSMGDRRLVLESTRDVTDQKKWEHRRHLLISELSHRRSAIYRTSDIANGGVRREFRRIVRRPSRRVGAIAQAAG</sequence>
<proteinExistence type="predicted"/>
<evidence type="ECO:0000256" key="1">
    <source>
        <dbReference type="SAM" id="Coils"/>
    </source>
</evidence>
<dbReference type="Pfam" id="PF13426">
    <property type="entry name" value="PAS_9"/>
    <property type="match status" value="1"/>
</dbReference>
<dbReference type="InterPro" id="IPR000014">
    <property type="entry name" value="PAS"/>
</dbReference>
<reference evidence="4 5" key="1">
    <citation type="submission" date="2020-10" db="EMBL/GenBank/DDBJ databases">
        <title>Sequencing the genomes of 1000 actinobacteria strains.</title>
        <authorList>
            <person name="Klenk H.-P."/>
        </authorList>
    </citation>
    <scope>NUCLEOTIDE SEQUENCE [LARGE SCALE GENOMIC DNA]</scope>
    <source>
        <strain evidence="4 5">DSM 7307</strain>
    </source>
</reference>
<dbReference type="InterPro" id="IPR000700">
    <property type="entry name" value="PAS-assoc_C"/>
</dbReference>
<dbReference type="EMBL" id="JADBEC010000002">
    <property type="protein sequence ID" value="MBE1508329.1"/>
    <property type="molecule type" value="Genomic_DNA"/>
</dbReference>
<dbReference type="SUPFAM" id="SSF55785">
    <property type="entry name" value="PYP-like sensor domain (PAS domain)"/>
    <property type="match status" value="2"/>
</dbReference>
<evidence type="ECO:0000259" key="3">
    <source>
        <dbReference type="PROSITE" id="PS50113"/>
    </source>
</evidence>
<dbReference type="Proteomes" id="UP000620262">
    <property type="component" value="Unassembled WGS sequence"/>
</dbReference>
<feature type="domain" description="PAS" evidence="2">
    <location>
        <begin position="264"/>
        <end position="312"/>
    </location>
</feature>
<protein>
    <submittedName>
        <fullName evidence="4">PAS domain S-box-containing protein</fullName>
    </submittedName>
</protein>
<dbReference type="SUPFAM" id="SSF57997">
    <property type="entry name" value="Tropomyosin"/>
    <property type="match status" value="1"/>
</dbReference>
<dbReference type="InterPro" id="IPR001610">
    <property type="entry name" value="PAC"/>
</dbReference>
<comment type="caution">
    <text evidence="4">The sequence shown here is derived from an EMBL/GenBank/DDBJ whole genome shotgun (WGS) entry which is preliminary data.</text>
</comment>
<dbReference type="SMART" id="SM00086">
    <property type="entry name" value="PAC"/>
    <property type="match status" value="2"/>
</dbReference>
<organism evidence="4 5">
    <name type="scientific">Rhizobium viscosum</name>
    <name type="common">Arthrobacter viscosus</name>
    <dbReference type="NCBI Taxonomy" id="1673"/>
    <lineage>
        <taxon>Bacteria</taxon>
        <taxon>Pseudomonadati</taxon>
        <taxon>Pseudomonadota</taxon>
        <taxon>Alphaproteobacteria</taxon>
        <taxon>Hyphomicrobiales</taxon>
        <taxon>Rhizobiaceae</taxon>
        <taxon>Rhizobium/Agrobacterium group</taxon>
        <taxon>Rhizobium</taxon>
    </lineage>
</organism>
<evidence type="ECO:0000313" key="5">
    <source>
        <dbReference type="Proteomes" id="UP000620262"/>
    </source>
</evidence>
<dbReference type="PROSITE" id="PS50112">
    <property type="entry name" value="PAS"/>
    <property type="match status" value="1"/>
</dbReference>
<name>A0ABR9IYN0_RHIVS</name>